<keyword evidence="3" id="KW-1185">Reference proteome</keyword>
<organism evidence="4">
    <name type="scientific">Schistosoma curassoni</name>
    <dbReference type="NCBI Taxonomy" id="6186"/>
    <lineage>
        <taxon>Eukaryota</taxon>
        <taxon>Metazoa</taxon>
        <taxon>Spiralia</taxon>
        <taxon>Lophotrochozoa</taxon>
        <taxon>Platyhelminthes</taxon>
        <taxon>Trematoda</taxon>
        <taxon>Digenea</taxon>
        <taxon>Strigeidida</taxon>
        <taxon>Schistosomatoidea</taxon>
        <taxon>Schistosomatidae</taxon>
        <taxon>Schistosoma</taxon>
    </lineage>
</organism>
<protein>
    <submittedName>
        <fullName evidence="2 4">Uncharacterized protein</fullName>
    </submittedName>
</protein>
<dbReference type="WBParaSite" id="SCUD_0002117201-mRNA-1">
    <property type="protein sequence ID" value="SCUD_0002117201-mRNA-1"/>
    <property type="gene ID" value="SCUD_0002117201"/>
</dbReference>
<evidence type="ECO:0000256" key="1">
    <source>
        <dbReference type="SAM" id="MobiDB-lite"/>
    </source>
</evidence>
<dbReference type="EMBL" id="UZAK01045933">
    <property type="protein sequence ID" value="VDP74568.1"/>
    <property type="molecule type" value="Genomic_DNA"/>
</dbReference>
<feature type="compositionally biased region" description="Polar residues" evidence="1">
    <location>
        <begin position="1"/>
        <end position="43"/>
    </location>
</feature>
<proteinExistence type="predicted"/>
<reference evidence="4" key="1">
    <citation type="submission" date="2016-06" db="UniProtKB">
        <authorList>
            <consortium name="WormBaseParasite"/>
        </authorList>
    </citation>
    <scope>IDENTIFICATION</scope>
</reference>
<dbReference type="AlphaFoldDB" id="A0A183L1G9"/>
<feature type="region of interest" description="Disordered" evidence="1">
    <location>
        <begin position="1"/>
        <end position="53"/>
    </location>
</feature>
<reference evidence="2 3" key="2">
    <citation type="submission" date="2018-11" db="EMBL/GenBank/DDBJ databases">
        <authorList>
            <consortium name="Pathogen Informatics"/>
        </authorList>
    </citation>
    <scope>NUCLEOTIDE SEQUENCE [LARGE SCALE GENOMIC DNA]</scope>
    <source>
        <strain evidence="2">Dakar</strain>
        <strain evidence="3">Dakar, Senegal</strain>
    </source>
</reference>
<evidence type="ECO:0000313" key="3">
    <source>
        <dbReference type="Proteomes" id="UP000279833"/>
    </source>
</evidence>
<evidence type="ECO:0000313" key="2">
    <source>
        <dbReference type="EMBL" id="VDP74568.1"/>
    </source>
</evidence>
<name>A0A183L1G9_9TREM</name>
<sequence length="145" mass="16165">MFSNQYMGTRPTSRNLSRAASTTVYGQSGPYSRLNAQQPQQKPVNAKDNNDVEPEEVDYSFMNLPVRERRKLFLGGGQPPSIQRGYLHSLTRSQVGACLNATLVLPILAFMSVSDPPCSSNMLPRYMKLSTSSRISPYFNTAIQQ</sequence>
<accession>A0A183L1G9</accession>
<dbReference type="Proteomes" id="UP000279833">
    <property type="component" value="Unassembled WGS sequence"/>
</dbReference>
<evidence type="ECO:0000313" key="4">
    <source>
        <dbReference type="WBParaSite" id="SCUD_0002117201-mRNA-1"/>
    </source>
</evidence>
<gene>
    <name evidence="2" type="ORF">SCUD_LOCUS21169</name>
</gene>